<name>A0A6M3LCJ1_9ZZZZ</name>
<accession>A0A6M3LCJ1</accession>
<organism evidence="1">
    <name type="scientific">viral metagenome</name>
    <dbReference type="NCBI Taxonomy" id="1070528"/>
    <lineage>
        <taxon>unclassified sequences</taxon>
        <taxon>metagenomes</taxon>
        <taxon>organismal metagenomes</taxon>
    </lineage>
</organism>
<gene>
    <name evidence="1" type="ORF">MM415B03559_0005</name>
</gene>
<sequence length="296" mass="34133">MKAEELVTLIRKRYATESNGYNPCVVLEQVPDGTGLYQSHWIDVATFQMWASKGLTRSAFEIKVARSDLLSELQHPEKHAWCKECFHYFWFVAPKDVIQLEELPDGIGWMYPRGQKLYIARAAKFNDKPKLDDHLLAGFLRAAYKEIKHSKQVNLEEVLTTSDAYKKASSYMEATRKFLEIRGNPFFIPDTTESIINALEEATFDKQLKQDRDRLLTVTGRFQRDIAGLLNLFLVIANKSLLARDELGKYIVSDYGGHDEEGLDELKKRARGTKATTYERRYAELVELLLNWEKLG</sequence>
<dbReference type="EMBL" id="MT142939">
    <property type="protein sequence ID" value="QJA90808.1"/>
    <property type="molecule type" value="Genomic_DNA"/>
</dbReference>
<evidence type="ECO:0000313" key="1">
    <source>
        <dbReference type="EMBL" id="QJA90808.1"/>
    </source>
</evidence>
<proteinExistence type="predicted"/>
<dbReference type="AlphaFoldDB" id="A0A6M3LCJ1"/>
<protein>
    <submittedName>
        <fullName evidence="1">Uncharacterized protein</fullName>
    </submittedName>
</protein>
<reference evidence="1" key="1">
    <citation type="submission" date="2020-03" db="EMBL/GenBank/DDBJ databases">
        <title>The deep terrestrial virosphere.</title>
        <authorList>
            <person name="Holmfeldt K."/>
            <person name="Nilsson E."/>
            <person name="Simone D."/>
            <person name="Lopez-Fernandez M."/>
            <person name="Wu X."/>
            <person name="de Brujin I."/>
            <person name="Lundin D."/>
            <person name="Andersson A."/>
            <person name="Bertilsson S."/>
            <person name="Dopson M."/>
        </authorList>
    </citation>
    <scope>NUCLEOTIDE SEQUENCE</scope>
    <source>
        <strain evidence="1">MM415B03559</strain>
    </source>
</reference>